<sequence>MIDRRIDDNLLKCPFCSQLISAPGEIKTRFGSAFEGGKCECGSVFVYDRCGHTLGDAYVDALGLLCEDDWEKAWSLVPDQDYEIVELAYDSRRKKLGEPRRRSNSPVFLFLRLKKTAS</sequence>
<name>A0A2U3QIN6_9BACT</name>
<dbReference type="OrthoDB" id="9774367at2"/>
<evidence type="ECO:0000313" key="2">
    <source>
        <dbReference type="Proteomes" id="UP000245125"/>
    </source>
</evidence>
<reference evidence="2" key="1">
    <citation type="submission" date="2018-03" db="EMBL/GenBank/DDBJ databases">
        <authorList>
            <person name="Zecchin S."/>
        </authorList>
    </citation>
    <scope>NUCLEOTIDE SEQUENCE [LARGE SCALE GENOMIC DNA]</scope>
</reference>
<accession>A0A2U3QIN6</accession>
<gene>
    <name evidence="1" type="ORF">NBG4_480006</name>
</gene>
<dbReference type="AlphaFoldDB" id="A0A2U3QIN6"/>
<dbReference type="EMBL" id="OUUY01000095">
    <property type="protein sequence ID" value="SPQ01225.1"/>
    <property type="molecule type" value="Genomic_DNA"/>
</dbReference>
<dbReference type="Proteomes" id="UP000245125">
    <property type="component" value="Unassembled WGS sequence"/>
</dbReference>
<organism evidence="1 2">
    <name type="scientific">Candidatus Sulfobium mesophilum</name>
    <dbReference type="NCBI Taxonomy" id="2016548"/>
    <lineage>
        <taxon>Bacteria</taxon>
        <taxon>Pseudomonadati</taxon>
        <taxon>Nitrospirota</taxon>
        <taxon>Nitrospiria</taxon>
        <taxon>Nitrospirales</taxon>
        <taxon>Nitrospiraceae</taxon>
        <taxon>Candidatus Sulfobium</taxon>
    </lineage>
</organism>
<evidence type="ECO:0000313" key="1">
    <source>
        <dbReference type="EMBL" id="SPQ01225.1"/>
    </source>
</evidence>
<proteinExistence type="predicted"/>
<protein>
    <submittedName>
        <fullName evidence="1">Uncharacterized protein</fullName>
    </submittedName>
</protein>
<keyword evidence="2" id="KW-1185">Reference proteome</keyword>